<evidence type="ECO:0000313" key="1">
    <source>
        <dbReference type="EMBL" id="UXE58585.1"/>
    </source>
</evidence>
<dbReference type="SUPFAM" id="SSF52467">
    <property type="entry name" value="DHS-like NAD/FAD-binding domain"/>
    <property type="match status" value="1"/>
</dbReference>
<proteinExistence type="predicted"/>
<accession>A0A977PUF5</accession>
<dbReference type="GO" id="GO:0070403">
    <property type="term" value="F:NAD+ binding"/>
    <property type="evidence" value="ECO:0007669"/>
    <property type="project" value="InterPro"/>
</dbReference>
<sequence length="93" mass="10630">MQTINFNRYHNIVILTGAGISVASGIRPFRGENGLWNEIDPLEYVEFSLLETNPSAIWQFNNDLTHIPYIGLAEKVKKRKKCGLGKYGLKKHR</sequence>
<name>A0A977PUF5_9CYAN</name>
<dbReference type="InterPro" id="IPR003000">
    <property type="entry name" value="Sirtuin"/>
</dbReference>
<reference evidence="1" key="1">
    <citation type="submission" date="2021-04" db="EMBL/GenBank/DDBJ databases">
        <title>Genome sequence of Woronichinia naegeliana from Washington state freshwater lake bloom.</title>
        <authorList>
            <person name="Dreher T.W."/>
        </authorList>
    </citation>
    <scope>NUCLEOTIDE SEQUENCE</scope>
    <source>
        <strain evidence="1">WA131</strain>
    </source>
</reference>
<organism evidence="1">
    <name type="scientific">Woronichinia naegeliana WA131</name>
    <dbReference type="NCBI Taxonomy" id="2824559"/>
    <lineage>
        <taxon>Bacteria</taxon>
        <taxon>Bacillati</taxon>
        <taxon>Cyanobacteriota</taxon>
        <taxon>Cyanophyceae</taxon>
        <taxon>Synechococcales</taxon>
        <taxon>Coelosphaeriaceae</taxon>
        <taxon>Woronichinia</taxon>
    </lineage>
</organism>
<gene>
    <name evidence="1" type="ORF">KA717_21320</name>
</gene>
<dbReference type="Pfam" id="PF02146">
    <property type="entry name" value="SIR2"/>
    <property type="match status" value="1"/>
</dbReference>
<dbReference type="AlphaFoldDB" id="A0A977PUF5"/>
<dbReference type="Proteomes" id="UP001065613">
    <property type="component" value="Chromosome"/>
</dbReference>
<protein>
    <recommendedName>
        <fullName evidence="2">Deacetylase sirtuin-type domain-containing protein</fullName>
    </recommendedName>
</protein>
<dbReference type="EMBL" id="CP073041">
    <property type="protein sequence ID" value="UXE58585.1"/>
    <property type="molecule type" value="Genomic_DNA"/>
</dbReference>
<dbReference type="InterPro" id="IPR029035">
    <property type="entry name" value="DHS-like_NAD/FAD-binding_dom"/>
</dbReference>
<evidence type="ECO:0008006" key="2">
    <source>
        <dbReference type="Google" id="ProtNLM"/>
    </source>
</evidence>
<dbReference type="Gene3D" id="3.40.50.1220">
    <property type="entry name" value="TPP-binding domain"/>
    <property type="match status" value="1"/>
</dbReference>
<dbReference type="KEGG" id="wna:KA717_21320"/>